<keyword evidence="2 8" id="KW-0028">Amino-acid biosynthesis</keyword>
<organism evidence="10 11">
    <name type="scientific">Cysteiniphilum litorale</name>
    <dbReference type="NCBI Taxonomy" id="2056700"/>
    <lineage>
        <taxon>Bacteria</taxon>
        <taxon>Pseudomonadati</taxon>
        <taxon>Pseudomonadota</taxon>
        <taxon>Gammaproteobacteria</taxon>
        <taxon>Thiotrichales</taxon>
        <taxon>Fastidiosibacteraceae</taxon>
        <taxon>Cysteiniphilum</taxon>
    </lineage>
</organism>
<evidence type="ECO:0000256" key="7">
    <source>
        <dbReference type="ARBA" id="ARBA00022840"/>
    </source>
</evidence>
<dbReference type="AlphaFoldDB" id="A0A8J3E908"/>
<dbReference type="Gene3D" id="3.40.1160.10">
    <property type="entry name" value="Acetylglutamate kinase-like"/>
    <property type="match status" value="1"/>
</dbReference>
<dbReference type="OrthoDB" id="9804434at2"/>
<keyword evidence="5 8" id="KW-0547">Nucleotide-binding</keyword>
<dbReference type="PANTHER" id="PTHR43654">
    <property type="entry name" value="GLUTAMATE 5-KINASE"/>
    <property type="match status" value="1"/>
</dbReference>
<dbReference type="PROSITE" id="PS00902">
    <property type="entry name" value="GLUTAMATE_5_KINASE"/>
    <property type="match status" value="1"/>
</dbReference>
<keyword evidence="3 8" id="KW-0641">Proline biosynthesis</keyword>
<keyword evidence="4 8" id="KW-0808">Transferase</keyword>
<comment type="pathway">
    <text evidence="8">Amino-acid biosynthesis; L-proline biosynthesis; L-glutamate 5-semialdehyde from L-glutamate: step 1/2.</text>
</comment>
<dbReference type="HAMAP" id="MF_00456">
    <property type="entry name" value="ProB"/>
    <property type="match status" value="1"/>
</dbReference>
<reference evidence="10" key="2">
    <citation type="submission" date="2020-09" db="EMBL/GenBank/DDBJ databases">
        <authorList>
            <person name="Sun Q."/>
            <person name="Zhou Y."/>
        </authorList>
    </citation>
    <scope>NUCLEOTIDE SEQUENCE</scope>
    <source>
        <strain evidence="10">CGMCC 1.15758</strain>
    </source>
</reference>
<evidence type="ECO:0000313" key="11">
    <source>
        <dbReference type="Proteomes" id="UP000636949"/>
    </source>
</evidence>
<dbReference type="PRINTS" id="PR00474">
    <property type="entry name" value="GLU5KINASE"/>
</dbReference>
<dbReference type="GO" id="GO:0003723">
    <property type="term" value="F:RNA binding"/>
    <property type="evidence" value="ECO:0007669"/>
    <property type="project" value="InterPro"/>
</dbReference>
<dbReference type="RefSeq" id="WP_117002821.1">
    <property type="nucleotide sequence ID" value="NZ_BMJS01000013.1"/>
</dbReference>
<evidence type="ECO:0000256" key="3">
    <source>
        <dbReference type="ARBA" id="ARBA00022650"/>
    </source>
</evidence>
<feature type="binding site" evidence="8">
    <location>
        <position position="139"/>
    </location>
    <ligand>
        <name>substrate</name>
    </ligand>
</feature>
<dbReference type="GO" id="GO:0004349">
    <property type="term" value="F:glutamate 5-kinase activity"/>
    <property type="evidence" value="ECO:0007669"/>
    <property type="project" value="UniProtKB-UniRule"/>
</dbReference>
<evidence type="ECO:0000256" key="8">
    <source>
        <dbReference type="HAMAP-Rule" id="MF_00456"/>
    </source>
</evidence>
<reference evidence="10" key="1">
    <citation type="journal article" date="2014" name="Int. J. Syst. Evol. Microbiol.">
        <title>Complete genome sequence of Corynebacterium casei LMG S-19264T (=DSM 44701T), isolated from a smear-ripened cheese.</title>
        <authorList>
            <consortium name="US DOE Joint Genome Institute (JGI-PGF)"/>
            <person name="Walter F."/>
            <person name="Albersmeier A."/>
            <person name="Kalinowski J."/>
            <person name="Ruckert C."/>
        </authorList>
    </citation>
    <scope>NUCLEOTIDE SEQUENCE</scope>
    <source>
        <strain evidence="10">CGMCC 1.15758</strain>
    </source>
</reference>
<keyword evidence="7 8" id="KW-0067">ATP-binding</keyword>
<feature type="domain" description="PUA" evidence="9">
    <location>
        <begin position="278"/>
        <end position="350"/>
    </location>
</feature>
<gene>
    <name evidence="10" type="primary">proB1</name>
    <name evidence="8" type="synonym">proB</name>
    <name evidence="10" type="ORF">GCM10010995_13710</name>
</gene>
<keyword evidence="6 8" id="KW-0418">Kinase</keyword>
<evidence type="ECO:0000259" key="9">
    <source>
        <dbReference type="SMART" id="SM00359"/>
    </source>
</evidence>
<comment type="subcellular location">
    <subcellularLocation>
        <location evidence="8">Cytoplasm</location>
    </subcellularLocation>
</comment>
<evidence type="ECO:0000256" key="2">
    <source>
        <dbReference type="ARBA" id="ARBA00022605"/>
    </source>
</evidence>
<keyword evidence="1 8" id="KW-0963">Cytoplasm</keyword>
<dbReference type="CDD" id="cd04242">
    <property type="entry name" value="AAK_G5K_ProB"/>
    <property type="match status" value="1"/>
</dbReference>
<dbReference type="PROSITE" id="PS50890">
    <property type="entry name" value="PUA"/>
    <property type="match status" value="1"/>
</dbReference>
<dbReference type="InterPro" id="IPR041739">
    <property type="entry name" value="G5K_ProB"/>
</dbReference>
<evidence type="ECO:0000256" key="6">
    <source>
        <dbReference type="ARBA" id="ARBA00022777"/>
    </source>
</evidence>
<accession>A0A8J3E908</accession>
<dbReference type="InterPro" id="IPR002478">
    <property type="entry name" value="PUA"/>
</dbReference>
<name>A0A8J3E908_9GAMM</name>
<dbReference type="Gene3D" id="2.30.130.10">
    <property type="entry name" value="PUA domain"/>
    <property type="match status" value="1"/>
</dbReference>
<dbReference type="Pfam" id="PF01472">
    <property type="entry name" value="PUA"/>
    <property type="match status" value="1"/>
</dbReference>
<sequence>MNLSDYKRIVIKIGSSLLVDDQYEIKKKWLESLIADIDQLYKQGIEIIIVSSGAVALGRKVLNCMGRKCTLAEKQAASAIGQIKLSQVYQSQFAAFDIHSAQVLLNIDDIETRQRYVNAQNTLETLLRFRVIPIINENDTVATTEISYGDNDRLAARVAQTINADLLILFSDIDGLYTANPNMDKTAQFIKSVDVITDKIKAMAGESHTKISSGGMITKILAAEIAVNNGCNMLICNGKALKPLTSLQNAGRFTLFKAQKIDQSAKKRWLAHHVKHSGALTINEGALRALRLGKSLLTVGVIECVGNFKADDVLTIKDEQGNTVAVGVAMLHAEVLKQVLLAKSYTPETKVIVHRNNMVLV</sequence>
<keyword evidence="11" id="KW-1185">Reference proteome</keyword>
<protein>
    <recommendedName>
        <fullName evidence="8">Glutamate 5-kinase</fullName>
        <ecNumber evidence="8">2.7.2.11</ecNumber>
    </recommendedName>
    <alternativeName>
        <fullName evidence="8">Gamma-glutamyl kinase</fullName>
        <shortName evidence="8">GK</shortName>
    </alternativeName>
</protein>
<evidence type="ECO:0000313" key="10">
    <source>
        <dbReference type="EMBL" id="GGF97772.1"/>
    </source>
</evidence>
<dbReference type="EC" id="2.7.2.11" evidence="8"/>
<dbReference type="FunFam" id="3.40.1160.10:FF:000018">
    <property type="entry name" value="Glutamate 5-kinase"/>
    <property type="match status" value="1"/>
</dbReference>
<evidence type="ECO:0000256" key="5">
    <source>
        <dbReference type="ARBA" id="ARBA00022741"/>
    </source>
</evidence>
<dbReference type="InterPro" id="IPR036393">
    <property type="entry name" value="AceGlu_kinase-like_sf"/>
</dbReference>
<dbReference type="GO" id="GO:0005829">
    <property type="term" value="C:cytosol"/>
    <property type="evidence" value="ECO:0007669"/>
    <property type="project" value="TreeGrafter"/>
</dbReference>
<proteinExistence type="inferred from homology"/>
<comment type="function">
    <text evidence="8">Catalyzes the transfer of a phosphate group to glutamate to form L-glutamate 5-phosphate.</text>
</comment>
<dbReference type="InterPro" id="IPR019797">
    <property type="entry name" value="Glutamate_5-kinase_CS"/>
</dbReference>
<dbReference type="PANTHER" id="PTHR43654:SF1">
    <property type="entry name" value="ISOPENTENYL PHOSPHATE KINASE"/>
    <property type="match status" value="1"/>
</dbReference>
<comment type="catalytic activity">
    <reaction evidence="8">
        <text>L-glutamate + ATP = L-glutamyl 5-phosphate + ADP</text>
        <dbReference type="Rhea" id="RHEA:14877"/>
        <dbReference type="ChEBI" id="CHEBI:29985"/>
        <dbReference type="ChEBI" id="CHEBI:30616"/>
        <dbReference type="ChEBI" id="CHEBI:58274"/>
        <dbReference type="ChEBI" id="CHEBI:456216"/>
        <dbReference type="EC" id="2.7.2.11"/>
    </reaction>
</comment>
<dbReference type="SMART" id="SM00359">
    <property type="entry name" value="PUA"/>
    <property type="match status" value="1"/>
</dbReference>
<comment type="similarity">
    <text evidence="8">Belongs to the glutamate 5-kinase family.</text>
</comment>
<dbReference type="InterPro" id="IPR036974">
    <property type="entry name" value="PUA_sf"/>
</dbReference>
<feature type="binding site" evidence="8">
    <location>
        <position position="12"/>
    </location>
    <ligand>
        <name>ATP</name>
        <dbReference type="ChEBI" id="CHEBI:30616"/>
    </ligand>
</feature>
<dbReference type="EMBL" id="BMJS01000013">
    <property type="protein sequence ID" value="GGF97772.1"/>
    <property type="molecule type" value="Genomic_DNA"/>
</dbReference>
<dbReference type="CDD" id="cd21157">
    <property type="entry name" value="PUA_G5K"/>
    <property type="match status" value="1"/>
</dbReference>
<dbReference type="NCBIfam" id="TIGR01027">
    <property type="entry name" value="proB"/>
    <property type="match status" value="1"/>
</dbReference>
<dbReference type="InterPro" id="IPR001048">
    <property type="entry name" value="Asp/Glu/Uridylate_kinase"/>
</dbReference>
<comment type="caution">
    <text evidence="10">The sequence shown here is derived from an EMBL/GenBank/DDBJ whole genome shotgun (WGS) entry which is preliminary data.</text>
</comment>
<dbReference type="GO" id="GO:0055129">
    <property type="term" value="P:L-proline biosynthetic process"/>
    <property type="evidence" value="ECO:0007669"/>
    <property type="project" value="UniProtKB-UniRule"/>
</dbReference>
<dbReference type="SUPFAM" id="SSF53633">
    <property type="entry name" value="Carbamate kinase-like"/>
    <property type="match status" value="1"/>
</dbReference>
<feature type="binding site" evidence="8">
    <location>
        <position position="151"/>
    </location>
    <ligand>
        <name>substrate</name>
    </ligand>
</feature>
<dbReference type="InterPro" id="IPR005715">
    <property type="entry name" value="Glu_5kinase/COase_Synthase"/>
</dbReference>
<dbReference type="InterPro" id="IPR011529">
    <property type="entry name" value="Glu_5kinase"/>
</dbReference>
<evidence type="ECO:0000256" key="1">
    <source>
        <dbReference type="ARBA" id="ARBA00022490"/>
    </source>
</evidence>
<dbReference type="Proteomes" id="UP000636949">
    <property type="component" value="Unassembled WGS sequence"/>
</dbReference>
<dbReference type="InterPro" id="IPR015947">
    <property type="entry name" value="PUA-like_sf"/>
</dbReference>
<dbReference type="GO" id="GO:0005524">
    <property type="term" value="F:ATP binding"/>
    <property type="evidence" value="ECO:0007669"/>
    <property type="project" value="UniProtKB-KW"/>
</dbReference>
<dbReference type="Pfam" id="PF00696">
    <property type="entry name" value="AA_kinase"/>
    <property type="match status" value="1"/>
</dbReference>
<feature type="binding site" evidence="8">
    <location>
        <position position="52"/>
    </location>
    <ligand>
        <name>substrate</name>
    </ligand>
</feature>
<evidence type="ECO:0000256" key="4">
    <source>
        <dbReference type="ARBA" id="ARBA00022679"/>
    </source>
</evidence>
<dbReference type="PIRSF" id="PIRSF000729">
    <property type="entry name" value="GK"/>
    <property type="match status" value="1"/>
</dbReference>
<dbReference type="UniPathway" id="UPA00098">
    <property type="reaction ID" value="UER00359"/>
</dbReference>
<feature type="binding site" evidence="8">
    <location>
        <begin position="213"/>
        <end position="219"/>
    </location>
    <ligand>
        <name>ATP</name>
        <dbReference type="ChEBI" id="CHEBI:30616"/>
    </ligand>
</feature>
<feature type="binding site" evidence="8">
    <location>
        <begin position="171"/>
        <end position="172"/>
    </location>
    <ligand>
        <name>ATP</name>
        <dbReference type="ChEBI" id="CHEBI:30616"/>
    </ligand>
</feature>
<dbReference type="InterPro" id="IPR001057">
    <property type="entry name" value="Glu/AcGlu_kinase"/>
</dbReference>
<dbReference type="SUPFAM" id="SSF88697">
    <property type="entry name" value="PUA domain-like"/>
    <property type="match status" value="1"/>
</dbReference>